<dbReference type="AlphaFoldDB" id="A0A4Y8AQH4"/>
<dbReference type="RefSeq" id="WP_134249108.1">
    <property type="nucleotide sequence ID" value="NZ_SNQI01000006.1"/>
</dbReference>
<proteinExistence type="predicted"/>
<comment type="caution">
    <text evidence="1">The sequence shown here is derived from an EMBL/GenBank/DDBJ whole genome shotgun (WGS) entry which is preliminary data.</text>
</comment>
<name>A0A4Y8AQH4_9FLAO</name>
<dbReference type="OrthoDB" id="790983at2"/>
<sequence>MKEIETLIENYKFRITIINDSKQDELKKINESINFTREFLNQLRVYIRTNDFTSKEDEIIFFKYQKPKILGQLIFLSSKNTFLIEKPKASTSN</sequence>
<evidence type="ECO:0000313" key="1">
    <source>
        <dbReference type="EMBL" id="TEW72084.1"/>
    </source>
</evidence>
<protein>
    <submittedName>
        <fullName evidence="1">Uncharacterized protein</fullName>
    </submittedName>
</protein>
<keyword evidence="2" id="KW-1185">Reference proteome</keyword>
<accession>A0A4Y8AQH4</accession>
<organism evidence="1 2">
    <name type="scientific">Gramella jeungdoensis</name>
    <dbReference type="NCBI Taxonomy" id="708091"/>
    <lineage>
        <taxon>Bacteria</taxon>
        <taxon>Pseudomonadati</taxon>
        <taxon>Bacteroidota</taxon>
        <taxon>Flavobacteriia</taxon>
        <taxon>Flavobacteriales</taxon>
        <taxon>Flavobacteriaceae</taxon>
        <taxon>Christiangramia</taxon>
    </lineage>
</organism>
<evidence type="ECO:0000313" key="2">
    <source>
        <dbReference type="Proteomes" id="UP000298517"/>
    </source>
</evidence>
<gene>
    <name evidence="1" type="ORF">E2488_14545</name>
</gene>
<reference evidence="1 2" key="1">
    <citation type="journal article" date="2011" name="J. Microbiol.">
        <title>Gramella jeungdoensis sp. nov., isolated from a solar saltern in Korea.</title>
        <authorList>
            <person name="Joung Y."/>
            <person name="Kim H."/>
            <person name="Jang T."/>
            <person name="Ahn T.S."/>
            <person name="Joh K."/>
        </authorList>
    </citation>
    <scope>NUCLEOTIDE SEQUENCE [LARGE SCALE GENOMIC DNA]</scope>
    <source>
        <strain evidence="1 2">KCTC 23123</strain>
    </source>
</reference>
<dbReference type="EMBL" id="SNQI01000006">
    <property type="protein sequence ID" value="TEW72084.1"/>
    <property type="molecule type" value="Genomic_DNA"/>
</dbReference>
<dbReference type="Proteomes" id="UP000298517">
    <property type="component" value="Unassembled WGS sequence"/>
</dbReference>